<dbReference type="InterPro" id="IPR001223">
    <property type="entry name" value="Glyco_hydro18_cat"/>
</dbReference>
<keyword evidence="4" id="KW-0843">Virulence</keyword>
<dbReference type="CDD" id="cd06922">
    <property type="entry name" value="ChtBD1_GH18_1"/>
    <property type="match status" value="1"/>
</dbReference>
<dbReference type="EC" id="3.2.1.14" evidence="2"/>
<dbReference type="SUPFAM" id="SSF51445">
    <property type="entry name" value="(Trans)glycosidases"/>
    <property type="match status" value="1"/>
</dbReference>
<gene>
    <name evidence="8" type="primary">TAC6</name>
    <name evidence="8" type="ORF">TRIATDRAFT_348129</name>
</gene>
<organism evidence="8 9">
    <name type="scientific">Hypocrea atroviridis (strain ATCC 20476 / IMI 206040)</name>
    <name type="common">Trichoderma atroviride</name>
    <dbReference type="NCBI Taxonomy" id="452589"/>
    <lineage>
        <taxon>Eukaryota</taxon>
        <taxon>Fungi</taxon>
        <taxon>Dikarya</taxon>
        <taxon>Ascomycota</taxon>
        <taxon>Pezizomycotina</taxon>
        <taxon>Sordariomycetes</taxon>
        <taxon>Hypocreomycetidae</taxon>
        <taxon>Hypocreales</taxon>
        <taxon>Hypocreaceae</taxon>
        <taxon>Trichoderma</taxon>
    </lineage>
</organism>
<comment type="caution">
    <text evidence="5">Lacks conserved residue(s) required for the propagation of feature annotation.</text>
</comment>
<dbReference type="SUPFAM" id="SSF57016">
    <property type="entry name" value="Plant lectins/antimicrobial peptides"/>
    <property type="match status" value="2"/>
</dbReference>
<sequence>MLSPRPRPRVNISAITFTALFTCVLFLASPVFALAQHLRHSNLHIEPVQRSANDQGLSHRHLSSRFHAAIIEHETSVDTPAAGQGDYTCGPNKPCYNGACCGDSGWCGFGPTYCGKGCQSNCNATADCGQFAHTPGSPCPLNVCCSEFGFCGTTSDFCGKGCQSNCQQPKPSGPSTNVQQRIIGYWEAWNSQHPCGTMAVGEIPVNYLTHLNIAFGYISHDFRITNMDGVSSDLYRNVGNLKARNPNLKIVISLGGWAFSDPGPWRSVFPTMTSSSANRATFIQNLLGFLSEYGYDGVDWEYPGADDRGGSDADAANYVALLKELRAAIASSGHSYIVTFTAPTSYWYLRHFDIKSMASYVDWINLMSYDLHGVWDSTNPIGSQVLAHTNLTEIDLALDLFWRAEIDPSNIVLGLAFYGRTFNLKSSSCWKPGCPFGGPGDAGPCTDTAGILSYREIQTILDQTGAASYLDKEAAVRYLVYGNNSWVSFDDDITFQAKIDYASKIGLSGLMVWAVDLDDSKLNALRAISGASGETGADSAFSLVDLKYLFPSEDLPSSDSQPSYGLVTFGSGGDLHDVSPASGPFGFFLVAGDSHVVTNLKKRKGEPEPFTFLDCPSNVRDQPEHKVQSARVTCLSDDLEGCFRILERGVEGTIVEMPDNSYFSEYLTRDMPDQSVPLGIRDGIPPSPVYDFSFDFNLGLMRRDSDNTRFRLDYSNVPGYWNHLVNAPGIQSRDLNNLESRFFAPTTEDWNTAFETIEFDWSPTDATQIQEDVSAPVFWQSAGDCSIGNSTYAEGFGAFVQGKIDAQFWFGFSMIATLKDNKFDVHQAHGFLKARGQTDLTYGIGGIGDIDISKAGKGNPAISDDNLVNLKGHTINTPKSGGRISLNPYYQLTYQMATFNGSTGNDFENSVASFNGRLTTRIITDLGDFQANFPPPENLPNEAYNDKRQQNKISIPENDILYGTSNDGGHIAIGTNLIFGLKLEFFVFGDLFRWDFDLPKMNLVYNTMEIFTFSPGSADHPEFACSDYEVILQFLDSSTNVYQTVEKGESLGWNDSNALTANLAYDRQIPSRGQVCYPAADSSKKRRDIHTADSGNLSHEKTDIPLDHMYPDADCLECKKQSLGPRGFGQINPWQYSPYSPAEPSIYFVDAQDLITFDSSKPKFDCRDCQTCYEEEVSECCGCVSLDVTWPNMLDMSPCDIDVCEPLTGAWLGTSSISKRQEDLSELKCEIMNDTFVDDGQSLSPRQPANPVINITKKRISVCKVPFGLNAPYNYPSFPENPNTQWDGGKFDAVSRYWGNTSGICQSWAVGKVQPADVTYIPNSLGGYNRQRSLYQTEHPFEAQLISNFFTNWLDKGRLNDLDQFVYSTPKMPCAVTKAWVNKVVPDFQILRNGVLGSAAFPQLLLTELGSQQHQDRLTIMLARLNGRKGRMFQGHRIVIDDNYKLQTQQEQLLVAKEVGMIFNYFNTKEVWDMFCASYEAMYDHMGAFNTFYARQGQAVTIPDLQTEWEEFVRTTLDNIVTRSLTAFDMMYENRRAGTSFFSTIFPIAWLYNKYWNRGSIRLTGTCPHLGATRV</sequence>
<evidence type="ECO:0000259" key="7">
    <source>
        <dbReference type="PROSITE" id="PS51910"/>
    </source>
</evidence>
<comment type="caution">
    <text evidence="8">The sequence shown here is derived from an EMBL/GenBank/DDBJ whole genome shotgun (WGS) entry which is preliminary data.</text>
</comment>
<feature type="disulfide bond" evidence="5">
    <location>
        <begin position="95"/>
        <end position="107"/>
    </location>
</feature>
<feature type="domain" description="Chitin-binding type-1" evidence="6">
    <location>
        <begin position="86"/>
        <end position="124"/>
    </location>
</feature>
<evidence type="ECO:0000313" key="9">
    <source>
        <dbReference type="Proteomes" id="UP000005426"/>
    </source>
</evidence>
<dbReference type="InterPro" id="IPR017853">
    <property type="entry name" value="GH"/>
</dbReference>
<feature type="disulfide bond" evidence="5">
    <location>
        <begin position="139"/>
        <end position="151"/>
    </location>
</feature>
<comment type="similarity">
    <text evidence="1">Belongs to the glycosyl hydrolase 18 family. Chitinase class V subfamily.</text>
</comment>
<dbReference type="Proteomes" id="UP000005426">
    <property type="component" value="Unassembled WGS sequence"/>
</dbReference>
<keyword evidence="5" id="KW-1015">Disulfide bond</keyword>
<dbReference type="GO" id="GO:0008843">
    <property type="term" value="F:endochitinase activity"/>
    <property type="evidence" value="ECO:0007669"/>
    <property type="project" value="UniProtKB-EC"/>
</dbReference>
<evidence type="ECO:0000313" key="8">
    <source>
        <dbReference type="EMBL" id="EHK49377.1"/>
    </source>
</evidence>
<dbReference type="eggNOG" id="KOG2806">
    <property type="taxonomic scope" value="Eukaryota"/>
</dbReference>
<dbReference type="Gene3D" id="3.10.50.10">
    <property type="match status" value="1"/>
</dbReference>
<dbReference type="Pfam" id="PF00187">
    <property type="entry name" value="Chitin_bind_1"/>
    <property type="match status" value="1"/>
</dbReference>
<dbReference type="STRING" id="452589.G9NJY4"/>
<evidence type="ECO:0000256" key="3">
    <source>
        <dbReference type="ARBA" id="ARBA00022669"/>
    </source>
</evidence>
<keyword evidence="3 5" id="KW-0147">Chitin-binding</keyword>
<dbReference type="PANTHER" id="PTHR47700:SF2">
    <property type="entry name" value="CHITINASE"/>
    <property type="match status" value="1"/>
</dbReference>
<dbReference type="OrthoDB" id="73875at2759"/>
<dbReference type="InterPro" id="IPR053214">
    <property type="entry name" value="LysM12-like"/>
</dbReference>
<evidence type="ECO:0000259" key="6">
    <source>
        <dbReference type="PROSITE" id="PS50941"/>
    </source>
</evidence>
<protein>
    <recommendedName>
        <fullName evidence="2">chitinase</fullName>
        <ecNumber evidence="2">3.2.1.14</ecNumber>
    </recommendedName>
</protein>
<accession>G9NJY4</accession>
<dbReference type="GO" id="GO:0008061">
    <property type="term" value="F:chitin binding"/>
    <property type="evidence" value="ECO:0007669"/>
    <property type="project" value="UniProtKB-UniRule"/>
</dbReference>
<dbReference type="HOGENOM" id="CLU_001837_2_0_1"/>
<evidence type="ECO:0000256" key="5">
    <source>
        <dbReference type="PROSITE-ProRule" id="PRU00261"/>
    </source>
</evidence>
<dbReference type="EMBL" id="ABDG02000017">
    <property type="protein sequence ID" value="EHK49377.1"/>
    <property type="molecule type" value="Genomic_DNA"/>
</dbReference>
<feature type="domain" description="Chitin-binding type-1" evidence="6">
    <location>
        <begin position="125"/>
        <end position="168"/>
    </location>
</feature>
<evidence type="ECO:0000256" key="2">
    <source>
        <dbReference type="ARBA" id="ARBA00012729"/>
    </source>
</evidence>
<dbReference type="GO" id="GO:0005975">
    <property type="term" value="P:carbohydrate metabolic process"/>
    <property type="evidence" value="ECO:0007669"/>
    <property type="project" value="InterPro"/>
</dbReference>
<dbReference type="InterPro" id="IPR011583">
    <property type="entry name" value="Chitinase_II/V-like_cat"/>
</dbReference>
<keyword evidence="9" id="KW-1185">Reference proteome</keyword>
<dbReference type="SMART" id="SM00270">
    <property type="entry name" value="ChtBD1"/>
    <property type="match status" value="2"/>
</dbReference>
<proteinExistence type="inferred from homology"/>
<feature type="disulfide bond" evidence="5">
    <location>
        <begin position="144"/>
        <end position="158"/>
    </location>
</feature>
<feature type="disulfide bond" evidence="5">
    <location>
        <begin position="100"/>
        <end position="114"/>
    </location>
</feature>
<dbReference type="PROSITE" id="PS50941">
    <property type="entry name" value="CHIT_BIND_I_2"/>
    <property type="match status" value="2"/>
</dbReference>
<dbReference type="PROSITE" id="PS00026">
    <property type="entry name" value="CHIT_BIND_I_1"/>
    <property type="match status" value="1"/>
</dbReference>
<feature type="disulfide bond" evidence="5">
    <location>
        <begin position="118"/>
        <end position="122"/>
    </location>
</feature>
<dbReference type="Gene3D" id="3.20.20.80">
    <property type="entry name" value="Glycosidases"/>
    <property type="match status" value="1"/>
</dbReference>
<feature type="disulfide bond" evidence="5">
    <location>
        <begin position="162"/>
        <end position="166"/>
    </location>
</feature>
<keyword evidence="8" id="KW-0378">Hydrolase</keyword>
<dbReference type="SMART" id="SM00636">
    <property type="entry name" value="Glyco_18"/>
    <property type="match status" value="1"/>
</dbReference>
<evidence type="ECO:0000256" key="4">
    <source>
        <dbReference type="ARBA" id="ARBA00023026"/>
    </source>
</evidence>
<dbReference type="InterPro" id="IPR018371">
    <property type="entry name" value="Chitin-binding_1_CS"/>
</dbReference>
<dbReference type="SUPFAM" id="SSF54556">
    <property type="entry name" value="Chitinase insertion domain"/>
    <property type="match status" value="1"/>
</dbReference>
<dbReference type="InterPro" id="IPR001002">
    <property type="entry name" value="Chitin-bd_1"/>
</dbReference>
<evidence type="ECO:0000256" key="1">
    <source>
        <dbReference type="ARBA" id="ARBA00008682"/>
    </source>
</evidence>
<dbReference type="Gene3D" id="3.30.60.10">
    <property type="entry name" value="Endochitinase-like"/>
    <property type="match status" value="2"/>
</dbReference>
<dbReference type="CDD" id="cd00035">
    <property type="entry name" value="ChtBD1"/>
    <property type="match status" value="1"/>
</dbReference>
<reference evidence="8 9" key="1">
    <citation type="journal article" date="2011" name="Genome Biol.">
        <title>Comparative genome sequence analysis underscores mycoparasitism as the ancestral life style of Trichoderma.</title>
        <authorList>
            <person name="Kubicek C.P."/>
            <person name="Herrera-Estrella A."/>
            <person name="Seidl-Seiboth V."/>
            <person name="Martinez D.A."/>
            <person name="Druzhinina I.S."/>
            <person name="Thon M."/>
            <person name="Zeilinger S."/>
            <person name="Casas-Flores S."/>
            <person name="Horwitz B.A."/>
            <person name="Mukherjee P.K."/>
            <person name="Mukherjee M."/>
            <person name="Kredics L."/>
            <person name="Alcaraz L.D."/>
            <person name="Aerts A."/>
            <person name="Antal Z."/>
            <person name="Atanasova L."/>
            <person name="Cervantes-Badillo M.G."/>
            <person name="Challacombe J."/>
            <person name="Chertkov O."/>
            <person name="McCluskey K."/>
            <person name="Coulpier F."/>
            <person name="Deshpande N."/>
            <person name="von Doehren H."/>
            <person name="Ebbole D.J."/>
            <person name="Esquivel-Naranjo E.U."/>
            <person name="Fekete E."/>
            <person name="Flipphi M."/>
            <person name="Glaser F."/>
            <person name="Gomez-Rodriguez E.Y."/>
            <person name="Gruber S."/>
            <person name="Han C."/>
            <person name="Henrissat B."/>
            <person name="Hermosa R."/>
            <person name="Hernandez-Onate M."/>
            <person name="Karaffa L."/>
            <person name="Kosti I."/>
            <person name="Le Crom S."/>
            <person name="Lindquist E."/>
            <person name="Lucas S."/>
            <person name="Luebeck M."/>
            <person name="Luebeck P.S."/>
            <person name="Margeot A."/>
            <person name="Metz B."/>
            <person name="Misra M."/>
            <person name="Nevalainen H."/>
            <person name="Omann M."/>
            <person name="Packer N."/>
            <person name="Perrone G."/>
            <person name="Uresti-Rivera E.E."/>
            <person name="Salamov A."/>
            <person name="Schmoll M."/>
            <person name="Seiboth B."/>
            <person name="Shapiro H."/>
            <person name="Sukno S."/>
            <person name="Tamayo-Ramos J.A."/>
            <person name="Tisch D."/>
            <person name="Wiest A."/>
            <person name="Wilkinson H.H."/>
            <person name="Zhang M."/>
            <person name="Coutinho P.M."/>
            <person name="Kenerley C.M."/>
            <person name="Monte E."/>
            <person name="Baker S.E."/>
            <person name="Grigoriev I.V."/>
        </authorList>
    </citation>
    <scope>NUCLEOTIDE SEQUENCE [LARGE SCALE GENOMIC DNA]</scope>
    <source>
        <strain evidence="9">ATCC 20476 / IMI 206040</strain>
    </source>
</reference>
<name>G9NJY4_HYPAI</name>
<dbReference type="Pfam" id="PF00704">
    <property type="entry name" value="Glyco_hydro_18"/>
    <property type="match status" value="1"/>
</dbReference>
<feature type="domain" description="GH18" evidence="7">
    <location>
        <begin position="180"/>
        <end position="535"/>
    </location>
</feature>
<dbReference type="InterPro" id="IPR036861">
    <property type="entry name" value="Endochitinase-like_sf"/>
</dbReference>
<dbReference type="PANTHER" id="PTHR47700">
    <property type="entry name" value="V CHITINASE, PUTATIVE (AFU_ORTHOLOGUE AFUA_6G13720)-RELATED"/>
    <property type="match status" value="1"/>
</dbReference>
<dbReference type="InterPro" id="IPR029070">
    <property type="entry name" value="Chitinase_insertion_sf"/>
</dbReference>
<dbReference type="PROSITE" id="PS51910">
    <property type="entry name" value="GH18_2"/>
    <property type="match status" value="1"/>
</dbReference>